<evidence type="ECO:0000313" key="3">
    <source>
        <dbReference type="Proteomes" id="UP001374579"/>
    </source>
</evidence>
<proteinExistence type="predicted"/>
<comment type="caution">
    <text evidence="2">The sequence shown here is derived from an EMBL/GenBank/DDBJ whole genome shotgun (WGS) entry which is preliminary data.</text>
</comment>
<keyword evidence="1" id="KW-0472">Membrane</keyword>
<protein>
    <submittedName>
        <fullName evidence="2">Uncharacterized protein</fullName>
    </submittedName>
</protein>
<accession>A0AAN9G756</accession>
<dbReference type="Proteomes" id="UP001374579">
    <property type="component" value="Unassembled WGS sequence"/>
</dbReference>
<keyword evidence="1" id="KW-0812">Transmembrane</keyword>
<evidence type="ECO:0000313" key="2">
    <source>
        <dbReference type="EMBL" id="KAK7096305.1"/>
    </source>
</evidence>
<dbReference type="AlphaFoldDB" id="A0AAN9G756"/>
<dbReference type="Gene3D" id="3.40.50.11350">
    <property type="match status" value="1"/>
</dbReference>
<dbReference type="EMBL" id="JBAMIC010000014">
    <property type="protein sequence ID" value="KAK7096305.1"/>
    <property type="molecule type" value="Genomic_DNA"/>
</dbReference>
<feature type="transmembrane region" description="Helical" evidence="1">
    <location>
        <begin position="12"/>
        <end position="33"/>
    </location>
</feature>
<organism evidence="2 3">
    <name type="scientific">Littorina saxatilis</name>
    <dbReference type="NCBI Taxonomy" id="31220"/>
    <lineage>
        <taxon>Eukaryota</taxon>
        <taxon>Metazoa</taxon>
        <taxon>Spiralia</taxon>
        <taxon>Lophotrochozoa</taxon>
        <taxon>Mollusca</taxon>
        <taxon>Gastropoda</taxon>
        <taxon>Caenogastropoda</taxon>
        <taxon>Littorinimorpha</taxon>
        <taxon>Littorinoidea</taxon>
        <taxon>Littorinidae</taxon>
        <taxon>Littorina</taxon>
    </lineage>
</organism>
<gene>
    <name evidence="2" type="ORF">V1264_005612</name>
</gene>
<keyword evidence="3" id="KW-1185">Reference proteome</keyword>
<sequence length="474" mass="53673">MYLYRVCWVRPYYALLLLVGLCMLTVAISLLYLEDAALTLPHTLPRLQRAADPGLPAPALAHVAEPKEEGEDGGAGVHRQLWPDHKKNAWGGGRGRGGNGSVEGQDVRVLNSLEIVVHNLSHQHQEGVGQKESERLGISLRDGAIVIPPHLLSAPSPNASSLARPRYIVYLCNSNITCCGWGDRQHGILSAYLISVVTNRTFGVDMSSPCPITTLFHPRILDWKVNASQLAGRTSRHIYTVNDRLFRQVMQVIDFDAVYTEDVVYLTTNYDYFYALKSNPHYTQLFRRKMHGKPRPVVFADLWQNIFKLNKRVRRHIDRALKLARPTPHHKLVCGHVRLGKNPSIPNDSEVRNTLQTIKPLWKFLAHFKDAKKYRIFVPSDSQLVRTKVLDLFPGQAVDVKGDIMHIDKTQVDDACLGFEKVLADQYLLSMCDVLVLTYSVFGKSAAYMRRSNHDLYFMENGTIKPLQLFKEKT</sequence>
<reference evidence="2 3" key="1">
    <citation type="submission" date="2024-02" db="EMBL/GenBank/DDBJ databases">
        <title>Chromosome-scale genome assembly of the rough periwinkle Littorina saxatilis.</title>
        <authorList>
            <person name="De Jode A."/>
            <person name="Faria R."/>
            <person name="Formenti G."/>
            <person name="Sims Y."/>
            <person name="Smith T.P."/>
            <person name="Tracey A."/>
            <person name="Wood J.M.D."/>
            <person name="Zagrodzka Z.B."/>
            <person name="Johannesson K."/>
            <person name="Butlin R.K."/>
            <person name="Leder E.H."/>
        </authorList>
    </citation>
    <scope>NUCLEOTIDE SEQUENCE [LARGE SCALE GENOMIC DNA]</scope>
    <source>
        <strain evidence="2">Snail1</strain>
        <tissue evidence="2">Muscle</tissue>
    </source>
</reference>
<keyword evidence="1" id="KW-1133">Transmembrane helix</keyword>
<evidence type="ECO:0000256" key="1">
    <source>
        <dbReference type="SAM" id="Phobius"/>
    </source>
</evidence>
<name>A0AAN9G756_9CAEN</name>